<dbReference type="CDD" id="cd06588">
    <property type="entry name" value="PhnB_like"/>
    <property type="match status" value="1"/>
</dbReference>
<gene>
    <name evidence="2" type="ORF">SAMN05421875_11216</name>
</gene>
<evidence type="ECO:0000313" key="2">
    <source>
        <dbReference type="EMBL" id="SEA41016.1"/>
    </source>
</evidence>
<evidence type="ECO:0000259" key="1">
    <source>
        <dbReference type="Pfam" id="PF06983"/>
    </source>
</evidence>
<name>A0A1H4AYT8_9BURK</name>
<dbReference type="EMBL" id="FNQJ01000012">
    <property type="protein sequence ID" value="SEA41016.1"/>
    <property type="molecule type" value="Genomic_DNA"/>
</dbReference>
<dbReference type="STRING" id="592050.SAMN05421875_11216"/>
<sequence length="145" mass="15871">MQFTPYLHFDGNCREAFAFYKDLFKGTVVHQSSFGEMPPDPQNPPIPPEAKDRLMHVHLQVGAQALMGSDAMPGASDACAGGYARPQGLWVSIQVADAVEGRRVFDALAQDGQVTMPFDKTFWSAGFGMVTDRFGTPWMVNVNAT</sequence>
<dbReference type="AlphaFoldDB" id="A0A1H4AYT8"/>
<dbReference type="InterPro" id="IPR029068">
    <property type="entry name" value="Glyas_Bleomycin-R_OHBP_Dase"/>
</dbReference>
<feature type="domain" description="PhnB-like" evidence="1">
    <location>
        <begin position="2"/>
        <end position="140"/>
    </location>
</feature>
<dbReference type="PANTHER" id="PTHR33990">
    <property type="entry name" value="PROTEIN YJDN-RELATED"/>
    <property type="match status" value="1"/>
</dbReference>
<organism evidence="2 3">
    <name type="scientific">Acidovorax soli</name>
    <dbReference type="NCBI Taxonomy" id="592050"/>
    <lineage>
        <taxon>Bacteria</taxon>
        <taxon>Pseudomonadati</taxon>
        <taxon>Pseudomonadota</taxon>
        <taxon>Betaproteobacteria</taxon>
        <taxon>Burkholderiales</taxon>
        <taxon>Comamonadaceae</taxon>
        <taxon>Acidovorax</taxon>
    </lineage>
</organism>
<dbReference type="InterPro" id="IPR028973">
    <property type="entry name" value="PhnB-like"/>
</dbReference>
<dbReference type="PANTHER" id="PTHR33990:SF1">
    <property type="entry name" value="PROTEIN YJDN"/>
    <property type="match status" value="1"/>
</dbReference>
<dbReference type="GeneID" id="34231644"/>
<evidence type="ECO:0000313" key="3">
    <source>
        <dbReference type="Proteomes" id="UP000199002"/>
    </source>
</evidence>
<dbReference type="Gene3D" id="3.10.180.10">
    <property type="entry name" value="2,3-Dihydroxybiphenyl 1,2-Dioxygenase, domain 1"/>
    <property type="match status" value="1"/>
</dbReference>
<dbReference type="Proteomes" id="UP000199002">
    <property type="component" value="Unassembled WGS sequence"/>
</dbReference>
<accession>A0A1H4AYT8</accession>
<keyword evidence="3" id="KW-1185">Reference proteome</keyword>
<protein>
    <submittedName>
        <fullName evidence="2">PhnB protein</fullName>
    </submittedName>
</protein>
<proteinExistence type="predicted"/>
<dbReference type="SUPFAM" id="SSF54593">
    <property type="entry name" value="Glyoxalase/Bleomycin resistance protein/Dihydroxybiphenyl dioxygenase"/>
    <property type="match status" value="1"/>
</dbReference>
<dbReference type="Pfam" id="PF06983">
    <property type="entry name" value="3-dmu-9_3-mt"/>
    <property type="match status" value="1"/>
</dbReference>
<reference evidence="3" key="1">
    <citation type="submission" date="2016-10" db="EMBL/GenBank/DDBJ databases">
        <authorList>
            <person name="Varghese N."/>
            <person name="Submissions S."/>
        </authorList>
    </citation>
    <scope>NUCLEOTIDE SEQUENCE [LARGE SCALE GENOMIC DNA]</scope>
    <source>
        <strain evidence="3">DSM 25157</strain>
    </source>
</reference>
<dbReference type="RefSeq" id="WP_092698141.1">
    <property type="nucleotide sequence ID" value="NZ_CAXIQL010000074.1"/>
</dbReference>